<keyword evidence="1" id="KW-0732">Signal</keyword>
<evidence type="ECO:0008006" key="4">
    <source>
        <dbReference type="Google" id="ProtNLM"/>
    </source>
</evidence>
<gene>
    <name evidence="2" type="ORF">DVW87_00780</name>
</gene>
<proteinExistence type="predicted"/>
<dbReference type="Proteomes" id="UP000253918">
    <property type="component" value="Unassembled WGS sequence"/>
</dbReference>
<name>A0A369VYU8_9SPHN</name>
<dbReference type="EMBL" id="QQNB01000001">
    <property type="protein sequence ID" value="RDE06300.1"/>
    <property type="molecule type" value="Genomic_DNA"/>
</dbReference>
<protein>
    <recommendedName>
        <fullName evidence="4">Outer membrane beta-barrel protein</fullName>
    </recommendedName>
</protein>
<evidence type="ECO:0000256" key="1">
    <source>
        <dbReference type="SAM" id="SignalP"/>
    </source>
</evidence>
<feature type="chain" id="PRO_5017025863" description="Outer membrane beta-barrel protein" evidence="1">
    <location>
        <begin position="25"/>
        <end position="440"/>
    </location>
</feature>
<dbReference type="RefSeq" id="WP_114685882.1">
    <property type="nucleotide sequence ID" value="NZ_QQNB01000001.1"/>
</dbReference>
<feature type="signal peptide" evidence="1">
    <location>
        <begin position="1"/>
        <end position="24"/>
    </location>
</feature>
<dbReference type="Pfam" id="PF10082">
    <property type="entry name" value="BBP2_2"/>
    <property type="match status" value="1"/>
</dbReference>
<dbReference type="InterPro" id="IPR036709">
    <property type="entry name" value="Autotransporte_beta_dom_sf"/>
</dbReference>
<reference evidence="2 3" key="1">
    <citation type="submission" date="2018-07" db="EMBL/GenBank/DDBJ databases">
        <title>a novel species of Sphingomonas isolated from the rhizosphere soil of Araceae plant.</title>
        <authorList>
            <person name="Zhiyong W."/>
            <person name="Qinglan Z."/>
            <person name="Zhiwei F."/>
            <person name="Ding X."/>
            <person name="Gejiao W."/>
            <person name="Shixue Z."/>
        </authorList>
    </citation>
    <scope>NUCLEOTIDE SEQUENCE [LARGE SCALE GENOMIC DNA]</scope>
    <source>
        <strain evidence="2 3">WZY 27</strain>
    </source>
</reference>
<evidence type="ECO:0000313" key="2">
    <source>
        <dbReference type="EMBL" id="RDE06300.1"/>
    </source>
</evidence>
<keyword evidence="3" id="KW-1185">Reference proteome</keyword>
<dbReference type="SUPFAM" id="SSF103515">
    <property type="entry name" value="Autotransporter"/>
    <property type="match status" value="1"/>
</dbReference>
<sequence length="440" mass="47742">MKGRSKARACLTLGMVCSAWGATAQEIPLPPPAPAEPLTISDAEQAISLDVAARRRPEFDAIGVPVGAATVFPSLAVGTGFSSNLFGSETGRRSDGFVQVEPALSAQVTSARYRVRAEASARFQRFWSEPAANETAWRVGGSGGAQFGRLLAELEADVGQQIERRDSSGYPDGLVEPVRYLQLRILGRGQYDVGRLRAIAIADYTKFDFKDTRALSPSGQILSVVNQRARDQRVLRGTLRGEYRVAPALSLFAQGTASSIDYRLDFIAPGVPNLDGSGYTALVGAAVQVRLLQLSAGVGYTWRDYSNAALRRLKGTAVSAEGRYFLTPLVTLSATANRTISEAALQGASGYLNTQVTARADYELRRWAILNTRIAHRSGEFRGTARRDRVLEAGGGAEFRVNRRFSLGGDFNYLDRTVRNDPLSPSFNEWRGLLTLRASL</sequence>
<dbReference type="InterPro" id="IPR018759">
    <property type="entry name" value="BBP2_2"/>
</dbReference>
<comment type="caution">
    <text evidence="2">The sequence shown here is derived from an EMBL/GenBank/DDBJ whole genome shotgun (WGS) entry which is preliminary data.</text>
</comment>
<organism evidence="2 3">
    <name type="scientific">Sphingomonas aracearum</name>
    <dbReference type="NCBI Taxonomy" id="2283317"/>
    <lineage>
        <taxon>Bacteria</taxon>
        <taxon>Pseudomonadati</taxon>
        <taxon>Pseudomonadota</taxon>
        <taxon>Alphaproteobacteria</taxon>
        <taxon>Sphingomonadales</taxon>
        <taxon>Sphingomonadaceae</taxon>
        <taxon>Sphingomonas</taxon>
    </lineage>
</organism>
<evidence type="ECO:0000313" key="3">
    <source>
        <dbReference type="Proteomes" id="UP000253918"/>
    </source>
</evidence>
<dbReference type="AlphaFoldDB" id="A0A369VYU8"/>
<dbReference type="OrthoDB" id="7398962at2"/>
<accession>A0A369VYU8</accession>